<protein>
    <submittedName>
        <fullName evidence="2">Cold-shock protein DNA-binding protein</fullName>
    </submittedName>
</protein>
<keyword evidence="3" id="KW-1185">Reference proteome</keyword>
<gene>
    <name evidence="2" type="ordered locus">DaAHT2_1229</name>
</gene>
<keyword evidence="2" id="KW-0238">DNA-binding</keyword>
<dbReference type="Pfam" id="PF00313">
    <property type="entry name" value="CSD"/>
    <property type="match status" value="1"/>
</dbReference>
<evidence type="ECO:0000313" key="2">
    <source>
        <dbReference type="EMBL" id="ADH85926.1"/>
    </source>
</evidence>
<name>D6Z301_DESAT</name>
<feature type="domain" description="CSD" evidence="1">
    <location>
        <begin position="116"/>
        <end position="180"/>
    </location>
</feature>
<proteinExistence type="predicted"/>
<dbReference type="InterPro" id="IPR036567">
    <property type="entry name" value="RHF-like"/>
</dbReference>
<organism evidence="2 3">
    <name type="scientific">Desulfurivibrio alkaliphilus (strain DSM 19089 / UNIQEM U267 / AHT2)</name>
    <dbReference type="NCBI Taxonomy" id="589865"/>
    <lineage>
        <taxon>Bacteria</taxon>
        <taxon>Pseudomonadati</taxon>
        <taxon>Thermodesulfobacteriota</taxon>
        <taxon>Desulfobulbia</taxon>
        <taxon>Desulfobulbales</taxon>
        <taxon>Desulfobulbaceae</taxon>
        <taxon>Desulfurivibrio</taxon>
    </lineage>
</organism>
<dbReference type="RefSeq" id="WP_013163455.1">
    <property type="nucleotide sequence ID" value="NC_014216.1"/>
</dbReference>
<dbReference type="KEGG" id="dak:DaAHT2_1229"/>
<dbReference type="SUPFAM" id="SSF50249">
    <property type="entry name" value="Nucleic acid-binding proteins"/>
    <property type="match status" value="1"/>
</dbReference>
<dbReference type="Proteomes" id="UP000001508">
    <property type="component" value="Chromosome"/>
</dbReference>
<dbReference type="Pfam" id="PF02482">
    <property type="entry name" value="Ribosomal_S30AE"/>
    <property type="match status" value="1"/>
</dbReference>
<sequence>MKLPLEITFRRMDSSPALEAKIREKAQKLERYHDHIMSCRVVVEAAHGQHRQGNLFQVRLDIKVPGKELAITRHHPKDHAHEDVYVALRDAFDAAARRLEECGRIERGEVKAGEGPPRGRVVSLDPDLDCGRIETPDGELIYFHRNSVLGGGFDSLEVGSEVRFSEEMGDKGLQASSVHPAGKG</sequence>
<dbReference type="STRING" id="589865.DaAHT2_1229"/>
<evidence type="ECO:0000313" key="3">
    <source>
        <dbReference type="Proteomes" id="UP000001508"/>
    </source>
</evidence>
<dbReference type="eggNOG" id="COG1278">
    <property type="taxonomic scope" value="Bacteria"/>
</dbReference>
<dbReference type="InterPro" id="IPR012340">
    <property type="entry name" value="NA-bd_OB-fold"/>
</dbReference>
<dbReference type="InParanoid" id="D6Z301"/>
<dbReference type="OrthoDB" id="9782252at2"/>
<evidence type="ECO:0000259" key="1">
    <source>
        <dbReference type="PROSITE" id="PS51857"/>
    </source>
</evidence>
<dbReference type="HOGENOM" id="CLU_127074_0_0_7"/>
<dbReference type="Gene3D" id="2.40.50.140">
    <property type="entry name" value="Nucleic acid-binding proteins"/>
    <property type="match status" value="1"/>
</dbReference>
<dbReference type="EMBL" id="CP001940">
    <property type="protein sequence ID" value="ADH85926.1"/>
    <property type="molecule type" value="Genomic_DNA"/>
</dbReference>
<dbReference type="InterPro" id="IPR003489">
    <property type="entry name" value="RHF/RaiA"/>
</dbReference>
<dbReference type="PROSITE" id="PS51857">
    <property type="entry name" value="CSD_2"/>
    <property type="match status" value="1"/>
</dbReference>
<dbReference type="CDD" id="cd00552">
    <property type="entry name" value="RaiA"/>
    <property type="match status" value="1"/>
</dbReference>
<reference evidence="3" key="1">
    <citation type="submission" date="2010-02" db="EMBL/GenBank/DDBJ databases">
        <title>Complete sequence of Desulfurivibrio alkaliphilus AHT2.</title>
        <authorList>
            <consortium name="US DOE Joint Genome Institute"/>
            <person name="Pitluck S."/>
            <person name="Chertkov O."/>
            <person name="Detter J.C."/>
            <person name="Han C."/>
            <person name="Tapia R."/>
            <person name="Larimer F."/>
            <person name="Land M."/>
            <person name="Hauser L."/>
            <person name="Kyrpides N."/>
            <person name="Mikhailova N."/>
            <person name="Sorokin D.Y."/>
            <person name="Muyzer G."/>
            <person name="Woyke T."/>
        </authorList>
    </citation>
    <scope>NUCLEOTIDE SEQUENCE [LARGE SCALE GENOMIC DNA]</scope>
    <source>
        <strain evidence="3">DSM 19089 / UNIQEM U267 / AHT2</strain>
    </source>
</reference>
<dbReference type="Gene3D" id="3.30.160.100">
    <property type="entry name" value="Ribosome hibernation promotion factor-like"/>
    <property type="match status" value="1"/>
</dbReference>
<accession>D6Z301</accession>
<dbReference type="InterPro" id="IPR002059">
    <property type="entry name" value="CSP_DNA-bd"/>
</dbReference>
<dbReference type="GO" id="GO:0003677">
    <property type="term" value="F:DNA binding"/>
    <property type="evidence" value="ECO:0007669"/>
    <property type="project" value="UniProtKB-KW"/>
</dbReference>
<dbReference type="AlphaFoldDB" id="D6Z301"/>
<dbReference type="eggNOG" id="COG1544">
    <property type="taxonomic scope" value="Bacteria"/>
</dbReference>
<dbReference type="SUPFAM" id="SSF69754">
    <property type="entry name" value="Ribosome binding protein Y (YfiA homologue)"/>
    <property type="match status" value="1"/>
</dbReference>